<dbReference type="InterPro" id="IPR000172">
    <property type="entry name" value="GMC_OxRdtase_N"/>
</dbReference>
<comment type="cofactor">
    <cofactor evidence="2">
        <name>FAD</name>
        <dbReference type="ChEBI" id="CHEBI:57692"/>
    </cofactor>
</comment>
<feature type="domain" description="Glucose-methanol-choline oxidoreductase N-terminal" evidence="4">
    <location>
        <begin position="291"/>
        <end position="305"/>
    </location>
</feature>
<dbReference type="Proteomes" id="UP000799764">
    <property type="component" value="Unassembled WGS sequence"/>
</dbReference>
<dbReference type="PANTHER" id="PTHR11552">
    <property type="entry name" value="GLUCOSE-METHANOL-CHOLINE GMC OXIDOREDUCTASE"/>
    <property type="match status" value="1"/>
</dbReference>
<feature type="binding site" evidence="2">
    <location>
        <position position="245"/>
    </location>
    <ligand>
        <name>FAD</name>
        <dbReference type="ChEBI" id="CHEBI:57692"/>
    </ligand>
</feature>
<dbReference type="Pfam" id="PF00732">
    <property type="entry name" value="GMC_oxred_N"/>
    <property type="match status" value="1"/>
</dbReference>
<dbReference type="Gene3D" id="3.30.560.10">
    <property type="entry name" value="Glucose Oxidase, domain 3"/>
    <property type="match status" value="1"/>
</dbReference>
<dbReference type="InterPro" id="IPR007867">
    <property type="entry name" value="GMC_OxRtase_C"/>
</dbReference>
<evidence type="ECO:0000313" key="5">
    <source>
        <dbReference type="EMBL" id="KAF2437720.1"/>
    </source>
</evidence>
<evidence type="ECO:0000256" key="3">
    <source>
        <dbReference type="SAM" id="MobiDB-lite"/>
    </source>
</evidence>
<keyword evidence="2" id="KW-0274">FAD</keyword>
<protein>
    <submittedName>
        <fullName evidence="5">GMC oxidoreductase</fullName>
    </submittedName>
</protein>
<dbReference type="PROSITE" id="PS00624">
    <property type="entry name" value="GMC_OXRED_2"/>
    <property type="match status" value="1"/>
</dbReference>
<feature type="binding site" evidence="2">
    <location>
        <begin position="23"/>
        <end position="24"/>
    </location>
    <ligand>
        <name>FAD</name>
        <dbReference type="ChEBI" id="CHEBI:57692"/>
    </ligand>
</feature>
<gene>
    <name evidence="5" type="ORF">P171DRAFT_437348</name>
</gene>
<dbReference type="Pfam" id="PF05199">
    <property type="entry name" value="GMC_oxred_C"/>
    <property type="match status" value="1"/>
</dbReference>
<dbReference type="OrthoDB" id="269227at2759"/>
<dbReference type="AlphaFoldDB" id="A0A9P4U567"/>
<feature type="binding site" evidence="2">
    <location>
        <position position="95"/>
    </location>
    <ligand>
        <name>FAD</name>
        <dbReference type="ChEBI" id="CHEBI:57692"/>
    </ligand>
</feature>
<dbReference type="InterPro" id="IPR012132">
    <property type="entry name" value="GMC_OxRdtase"/>
</dbReference>
<feature type="binding site" evidence="2">
    <location>
        <begin position="548"/>
        <end position="549"/>
    </location>
    <ligand>
        <name>FAD</name>
        <dbReference type="ChEBI" id="CHEBI:57692"/>
    </ligand>
</feature>
<accession>A0A9P4U567</accession>
<reference evidence="5" key="1">
    <citation type="journal article" date="2020" name="Stud. Mycol.">
        <title>101 Dothideomycetes genomes: a test case for predicting lifestyles and emergence of pathogens.</title>
        <authorList>
            <person name="Haridas S."/>
            <person name="Albert R."/>
            <person name="Binder M."/>
            <person name="Bloem J."/>
            <person name="Labutti K."/>
            <person name="Salamov A."/>
            <person name="Andreopoulos B."/>
            <person name="Baker S."/>
            <person name="Barry K."/>
            <person name="Bills G."/>
            <person name="Bluhm B."/>
            <person name="Cannon C."/>
            <person name="Castanera R."/>
            <person name="Culley D."/>
            <person name="Daum C."/>
            <person name="Ezra D."/>
            <person name="Gonzalez J."/>
            <person name="Henrissat B."/>
            <person name="Kuo A."/>
            <person name="Liang C."/>
            <person name="Lipzen A."/>
            <person name="Lutzoni F."/>
            <person name="Magnuson J."/>
            <person name="Mondo S."/>
            <person name="Nolan M."/>
            <person name="Ohm R."/>
            <person name="Pangilinan J."/>
            <person name="Park H.-J."/>
            <person name="Ramirez L."/>
            <person name="Alfaro M."/>
            <person name="Sun H."/>
            <person name="Tritt A."/>
            <person name="Yoshinaga Y."/>
            <person name="Zwiers L.-H."/>
            <person name="Turgeon B."/>
            <person name="Goodwin S."/>
            <person name="Spatafora J."/>
            <person name="Crous P."/>
            <person name="Grigoriev I."/>
        </authorList>
    </citation>
    <scope>NUCLEOTIDE SEQUENCE</scope>
    <source>
        <strain evidence="5">CBS 690.94</strain>
    </source>
</reference>
<dbReference type="Gene3D" id="3.50.50.60">
    <property type="entry name" value="FAD/NAD(P)-binding domain"/>
    <property type="match status" value="1"/>
</dbReference>
<dbReference type="SUPFAM" id="SSF51905">
    <property type="entry name" value="FAD/NAD(P)-binding domain"/>
    <property type="match status" value="1"/>
</dbReference>
<name>A0A9P4U567_9PLEO</name>
<evidence type="ECO:0000259" key="4">
    <source>
        <dbReference type="PROSITE" id="PS00624"/>
    </source>
</evidence>
<dbReference type="PANTHER" id="PTHR11552:SF78">
    <property type="entry name" value="GLUCOSE-METHANOL-CHOLINE OXIDOREDUCTASE N-TERMINAL DOMAIN-CONTAINING PROTEIN"/>
    <property type="match status" value="1"/>
</dbReference>
<evidence type="ECO:0000313" key="6">
    <source>
        <dbReference type="Proteomes" id="UP000799764"/>
    </source>
</evidence>
<dbReference type="SUPFAM" id="SSF54373">
    <property type="entry name" value="FAD-linked reductases, C-terminal domain"/>
    <property type="match status" value="1"/>
</dbReference>
<dbReference type="GO" id="GO:0050660">
    <property type="term" value="F:flavin adenine dinucleotide binding"/>
    <property type="evidence" value="ECO:0007669"/>
    <property type="project" value="InterPro"/>
</dbReference>
<comment type="caution">
    <text evidence="5">The sequence shown here is derived from an EMBL/GenBank/DDBJ whole genome shotgun (WGS) entry which is preliminary data.</text>
</comment>
<dbReference type="InterPro" id="IPR036188">
    <property type="entry name" value="FAD/NAD-bd_sf"/>
</dbReference>
<dbReference type="GO" id="GO:0016614">
    <property type="term" value="F:oxidoreductase activity, acting on CH-OH group of donors"/>
    <property type="evidence" value="ECO:0007669"/>
    <property type="project" value="InterPro"/>
</dbReference>
<proteinExistence type="inferred from homology"/>
<dbReference type="EMBL" id="MU001514">
    <property type="protein sequence ID" value="KAF2437720.1"/>
    <property type="molecule type" value="Genomic_DNA"/>
</dbReference>
<comment type="similarity">
    <text evidence="1">Belongs to the GMC oxidoreductase family.</text>
</comment>
<feature type="region of interest" description="Disordered" evidence="3">
    <location>
        <begin position="140"/>
        <end position="169"/>
    </location>
</feature>
<dbReference type="PIRSF" id="PIRSF000137">
    <property type="entry name" value="Alcohol_oxidase"/>
    <property type="match status" value="1"/>
</dbReference>
<evidence type="ECO:0000256" key="2">
    <source>
        <dbReference type="PIRSR" id="PIRSR000137-2"/>
    </source>
</evidence>
<sequence>MGLSTELPAAIEEVDVIVVGGGTTGCVVAARLADADPSLEILVIERGPNNELPTIEYPAAFPANLAPDSKTTYFNVSKPSTHVGNRPLVVPSGGVLGGGSSINFMTYSRAQNQDLDAWDTPGWSSDELLPYTKKSETYHSQYVDGGQGSNQEDEGKNHGSSGPIHVSRGTYSAPKVIDEFMTAAAKLGLQERPDKSDIDSINSMWRIHRFISHEGKRQDAATCYVHPRLRDGKHPNLHVLVETQVARVLFDNQNVRAIGVEVRRNPLFDEEAATKPLRSIRARKMVVLSCGTCATPLILERSGIGEAQVLERAGVSVIVDLPGVGNEYEDHHLLSYGYKSAFTADETGDALLYGRMGSIEDLIKQNHKILGWNAQEVQCKIRPNQEEVDSLGLEFREAWDAEFKDRPEKPLVVLNLIAGNPDMARATGDPSIGTTAFTVYPFSRGSIHITGSTLDDPADFDTGFFAGEKGHLDVRKHVFAYKKQREIMRRMSSYRGECDSHPPFAADSPAACVDLTEALAADVQDIVYSADDDAVLEKWIRDNVGTTWHSLGTCKMQAREKKGVVDAKLGVYGVKGLKVADLSIAPGNVAANTNTTALMIGEKAADIFIEELGLSLT</sequence>
<organism evidence="5 6">
    <name type="scientific">Karstenula rhodostoma CBS 690.94</name>
    <dbReference type="NCBI Taxonomy" id="1392251"/>
    <lineage>
        <taxon>Eukaryota</taxon>
        <taxon>Fungi</taxon>
        <taxon>Dikarya</taxon>
        <taxon>Ascomycota</taxon>
        <taxon>Pezizomycotina</taxon>
        <taxon>Dothideomycetes</taxon>
        <taxon>Pleosporomycetidae</taxon>
        <taxon>Pleosporales</taxon>
        <taxon>Massarineae</taxon>
        <taxon>Didymosphaeriaceae</taxon>
        <taxon>Karstenula</taxon>
    </lineage>
</organism>
<keyword evidence="2" id="KW-0285">Flavoprotein</keyword>
<keyword evidence="6" id="KW-1185">Reference proteome</keyword>
<evidence type="ECO:0000256" key="1">
    <source>
        <dbReference type="ARBA" id="ARBA00010790"/>
    </source>
</evidence>